<comment type="catalytic activity">
    <reaction evidence="9">
        <text>L-threonyl-[protein] + ATP = O-phospho-L-threonyl-[protein] + ADP + H(+)</text>
        <dbReference type="Rhea" id="RHEA:46608"/>
        <dbReference type="Rhea" id="RHEA-COMP:11060"/>
        <dbReference type="Rhea" id="RHEA-COMP:11605"/>
        <dbReference type="ChEBI" id="CHEBI:15378"/>
        <dbReference type="ChEBI" id="CHEBI:30013"/>
        <dbReference type="ChEBI" id="CHEBI:30616"/>
        <dbReference type="ChEBI" id="CHEBI:61977"/>
        <dbReference type="ChEBI" id="CHEBI:456216"/>
        <dbReference type="EC" id="2.7.11.1"/>
    </reaction>
</comment>
<keyword evidence="4" id="KW-0808">Transferase</keyword>
<evidence type="ECO:0000256" key="9">
    <source>
        <dbReference type="ARBA" id="ARBA00047899"/>
    </source>
</evidence>
<evidence type="ECO:0000256" key="10">
    <source>
        <dbReference type="ARBA" id="ARBA00048679"/>
    </source>
</evidence>
<keyword evidence="8" id="KW-0866">Nonsense-mediated mRNA decay</keyword>
<proteinExistence type="inferred from homology"/>
<dbReference type="InterPro" id="IPR050517">
    <property type="entry name" value="DDR_Repair_Kinase"/>
</dbReference>
<dbReference type="Gene3D" id="3.30.1010.10">
    <property type="entry name" value="Phosphatidylinositol 3-kinase Catalytic Subunit, Chain A, domain 4"/>
    <property type="match status" value="1"/>
</dbReference>
<feature type="domain" description="FATC" evidence="13">
    <location>
        <begin position="3223"/>
        <end position="3255"/>
    </location>
</feature>
<keyword evidence="14" id="KW-1185">Reference proteome</keyword>
<dbReference type="InterPro" id="IPR036940">
    <property type="entry name" value="PI3/4_kinase_cat_sf"/>
</dbReference>
<dbReference type="PANTHER" id="PTHR11139">
    <property type="entry name" value="ATAXIA TELANGIECTASIA MUTATED ATM -RELATED"/>
    <property type="match status" value="1"/>
</dbReference>
<dbReference type="CDD" id="cd05170">
    <property type="entry name" value="PIKKc_SMG1"/>
    <property type="match status" value="1"/>
</dbReference>
<dbReference type="PROSITE" id="PS50290">
    <property type="entry name" value="PI3_4_KINASE_3"/>
    <property type="match status" value="1"/>
</dbReference>
<dbReference type="InterPro" id="IPR003152">
    <property type="entry name" value="FATC_dom"/>
</dbReference>
<dbReference type="PANTHER" id="PTHR11139:SF119">
    <property type="entry name" value="SERINE_THREONINE-PROTEIN KINASE SMG1"/>
    <property type="match status" value="1"/>
</dbReference>
<dbReference type="Pfam" id="PF02260">
    <property type="entry name" value="FATC"/>
    <property type="match status" value="1"/>
</dbReference>
<keyword evidence="7" id="KW-0067">ATP-binding</keyword>
<dbReference type="SMART" id="SM00146">
    <property type="entry name" value="PI3Kc"/>
    <property type="match status" value="1"/>
</dbReference>
<dbReference type="RefSeq" id="XP_017870101.1">
    <property type="nucleotide sequence ID" value="XM_018014612.1"/>
</dbReference>
<dbReference type="EC" id="2.7.11.1" evidence="2"/>
<evidence type="ECO:0000259" key="13">
    <source>
        <dbReference type="PROSITE" id="PS51190"/>
    </source>
</evidence>
<reference evidence="14" key="1">
    <citation type="journal article" date="1997" name="Nucleic Acids Res.">
        <title>tRNAscan-SE: a program for improved detection of transfer RNA genes in genomic sequence.</title>
        <authorList>
            <person name="Lowe T.M."/>
            <person name="Eddy S.R."/>
        </authorList>
    </citation>
    <scope>NUCLEOTIDE SEQUENCE [LARGE SCALE GENOMIC DNA]</scope>
</reference>
<accession>A0ABM1PSB5</accession>
<feature type="region of interest" description="Disordered" evidence="11">
    <location>
        <begin position="2665"/>
        <end position="2692"/>
    </location>
</feature>
<evidence type="ECO:0000256" key="4">
    <source>
        <dbReference type="ARBA" id="ARBA00022679"/>
    </source>
</evidence>
<dbReference type="Pfam" id="PF15785">
    <property type="entry name" value="SMG1"/>
    <property type="match status" value="1"/>
</dbReference>
<dbReference type="GO" id="GO:0016301">
    <property type="term" value="F:kinase activity"/>
    <property type="evidence" value="ECO:0007669"/>
    <property type="project" value="UniProtKB-KW"/>
</dbReference>
<evidence type="ECO:0000256" key="6">
    <source>
        <dbReference type="ARBA" id="ARBA00022777"/>
    </source>
</evidence>
<feature type="domain" description="PI3K/PI4K catalytic" evidence="12">
    <location>
        <begin position="1921"/>
        <end position="2248"/>
    </location>
</feature>
<organism evidence="14 15">
    <name type="scientific">Drosophila arizonae</name>
    <name type="common">Fruit fly</name>
    <dbReference type="NCBI Taxonomy" id="7263"/>
    <lineage>
        <taxon>Eukaryota</taxon>
        <taxon>Metazoa</taxon>
        <taxon>Ecdysozoa</taxon>
        <taxon>Arthropoda</taxon>
        <taxon>Hexapoda</taxon>
        <taxon>Insecta</taxon>
        <taxon>Pterygota</taxon>
        <taxon>Neoptera</taxon>
        <taxon>Endopterygota</taxon>
        <taxon>Diptera</taxon>
        <taxon>Brachycera</taxon>
        <taxon>Muscomorpha</taxon>
        <taxon>Ephydroidea</taxon>
        <taxon>Drosophilidae</taxon>
        <taxon>Drosophila</taxon>
    </lineage>
</organism>
<dbReference type="SUPFAM" id="SSF56112">
    <property type="entry name" value="Protein kinase-like (PK-like)"/>
    <property type="match status" value="1"/>
</dbReference>
<dbReference type="SUPFAM" id="SSF48371">
    <property type="entry name" value="ARM repeat"/>
    <property type="match status" value="2"/>
</dbReference>
<dbReference type="InterPro" id="IPR000403">
    <property type="entry name" value="PI3/4_kinase_cat_dom"/>
</dbReference>
<dbReference type="SMART" id="SM01345">
    <property type="entry name" value="Rapamycin_bind"/>
    <property type="match status" value="1"/>
</dbReference>
<dbReference type="InterPro" id="IPR039414">
    <property type="entry name" value="SMG1_PIKKc"/>
</dbReference>
<keyword evidence="3" id="KW-0723">Serine/threonine-protein kinase</keyword>
<evidence type="ECO:0000256" key="11">
    <source>
        <dbReference type="SAM" id="MobiDB-lite"/>
    </source>
</evidence>
<dbReference type="InterPro" id="IPR011009">
    <property type="entry name" value="Kinase-like_dom_sf"/>
</dbReference>
<comment type="catalytic activity">
    <reaction evidence="10">
        <text>L-seryl-[protein] + ATP = O-phospho-L-seryl-[protein] + ADP + H(+)</text>
        <dbReference type="Rhea" id="RHEA:17989"/>
        <dbReference type="Rhea" id="RHEA-COMP:9863"/>
        <dbReference type="Rhea" id="RHEA-COMP:11604"/>
        <dbReference type="ChEBI" id="CHEBI:15378"/>
        <dbReference type="ChEBI" id="CHEBI:29999"/>
        <dbReference type="ChEBI" id="CHEBI:30616"/>
        <dbReference type="ChEBI" id="CHEBI:83421"/>
        <dbReference type="ChEBI" id="CHEBI:456216"/>
        <dbReference type="EC" id="2.7.11.1"/>
    </reaction>
</comment>
<keyword evidence="6 15" id="KW-0418">Kinase</keyword>
<evidence type="ECO:0000256" key="2">
    <source>
        <dbReference type="ARBA" id="ARBA00012513"/>
    </source>
</evidence>
<gene>
    <name evidence="15" type="primary">LOC108618552</name>
</gene>
<comment type="similarity">
    <text evidence="1">Belongs to the PI3/PI4-kinase family.</text>
</comment>
<evidence type="ECO:0000256" key="3">
    <source>
        <dbReference type="ARBA" id="ARBA00022527"/>
    </source>
</evidence>
<feature type="compositionally biased region" description="Low complexity" evidence="11">
    <location>
        <begin position="49"/>
        <end position="76"/>
    </location>
</feature>
<sequence>MITSLGDLSMKSAVLPLGNCNNANEDASILTDGSGYKSNKRSGNKHIVNDNTSSNSNSNNNINNNNNSNINNINENTLWPPAHDMQASANANPVLRNINNDMTKGISRKVHQCRMQFSSNDRGDKMGGDDMRMSKIMRRLHNESSPAAALELCNKLDMAVRTPVNVGYLTRSFDVILDGMLSLFKQCPAPVLEECSKTLGVIGYINRMSYPIYEDFIVNNFRMHKRMQKYLIVALQTTLSCDTKGDLHIFSDKIMALLKDFLEGAESPDIFMGISTCIVQFSLNYRDTFECHFTDVVDIIIGWQLEVGQPEEVRTHCAYVLEQLTPYFSKQLDFSYGLLTQFIEDISDKSERLDERIGAFVGAFNTLLKCLTRMHISCESIVALALVHLIKVLPAMLEDPHGVGDDALMNINELFCICLLNGYANPDAETLDKLIHMQFEHISKLSDSQKLSCLYLLLCTVRKLRARVPASLVQLIFQSDPADAAEQTYLTSIRLQNETKAHKLLLRTCQETLLIKNVPILQQAYKQLVQDVDKCISQLAQAECDSSEAEILLIFHLATLAALAKQTSSIIGMYACKPSILELLITNCRAGELSIWSKHPTTHHAILCLLVVHCQANHNFRNNSSLLRESDADKNLHPGSCQSPTAHSFGQILKFLAHCLVSSAQLAPVNIKHLLGWTKSLLVECGSRCAVLLEHDDFMTICESIASTAAKYAPLESALCIQAVLGYGTSNLSLELLLLYRETALQQLQSLVSSAHEAYAQIYAQLPLSLIIARRVPSGIGSNHICVWQQRLSQCSAMRENVFRDFFERLQTPEQQPFGECLRSMFIRSCQVTQLDERQEKLSQCTRRCQRLATVWLQFEAARFCVDQKLRTPLGKPQDTFLAFEAIVTRYARLLSGCGKDNERRDFDDLSLQQLSNTRANLNLLLGFLDALEKLIYNAAEGSAFALRAPEKPVSAFFRLNNPTCQSWFNRIRTSVIIIAMHCHQPELVIRYAQQILLTHKTQDSTYSQAIVYLAWAYVSCQESDSLRGLYVWARARSSKCYKWLLSAADQAAERTELALAGYRSVLADGDLETHTRQFVQAQLFECLHCTGQWTQLVELKAKWKRAGDNIQVNPFLHKSMTQLSVLEQLLAKSEATSDELNAALHTLSIWPSDNEPHASFSADCVLEKLENIVLQQCHSVDDHKPFEVGPRVQQLLDMNWRECLLNYSCEQQHWQQLTLLKHITQTLSSSQEPLMLLPMDNKGREERQQQQLQQGHQHHQHHIGSLGSSLFLRCVAWTQLLRNHCNVNSLGNLYLETAAVAREEGNQSTCQAMLERFFGQPLADVAGYLLTNSPDINNLQLLRGYTEVAKCLHLQQQLQPQQQQQQQQQQHLQCSELSAINVCTSLCLAIQKQLPQPELTSNVGAELLLTLSDWIAARSCNGLATNMSTHMQQLLEQLPECPLARSSTQPTTLPHGERLVARLINASLQQRPNNEEALIAYGNWCYRWGKKTVDSGTVLSQADITAIGEALGGEQPLDGDTLQELLEALRTEPQPGNNCEEDELQTDAQCELRLRQLSVLADKPASVLESIVRIWRRAMANTFDYYKAAAGSYFQYLSLKAGSGEGCAVQPQQPQQPRFHVDDSNVVTTTLRLLRLIVKHASGLQDVLEQGLKTTPIGPWKVIIPQLFSRLNHHEPYVRKSVCALLCRLAESRPQLVTFPAVVGANRELQATPINSTASSGSGSGSGGGSSSSPAQSYAILLNALTKQSPEVVQHVQLLVKELRRVCLLWDEYWIHSLAHIYNSYVGRVSGLASEFKPDDHEGKQNRFDSWRPQLISDMEALMAFTTREAETNYERSFKRRFDAPIASTLEALRSRPYPEAWDKLKQLYHVLQSNMLRGTSSTLRMQTISPVLCEIGRMRISMPGLDAQDEQQPVHIESVESTVCILPTKTKPKKVAFYGSNGQKYTFLFKGLEDLHLDERIMQFLSISNAIMATKNDTPQSCYRAHHYSVIPLGPQSGLISWVDGVTPLFALYKKWQQRQPQPATGATSRRLTDLYYNKLSPLLAKHNMLVTDPRRQWPLSVLRQVLSELQQETPADLLSRELWCHAGSAAEWRQSVRRYTNCMAVMSVIGYVIGLGDRHLDNVLINLSSGDIVHIDYNVCFEKGRTLRIPERVPFRLTQNMVHALGITGIEGAYRLGCEYVLKVMRKERETLLTLLEAFVYDPLVDWTINEDASNLRRAINAKPLACAAVSNELKCLKKDKCKNKLSDWDAKRRHYVSKLKQCQKFWSKYKLGILPQLTDMTREIGKLQQIQTQRLATEQELLKLNQRSALISEINSLGTAIESHSFNSASPRYATKLYHTEALARQVQLRQPDFEAVSSLLGSYRQCLEQQHLTDFNMRLIHFKLDGGNLHSEYLALVELVQCHLPPQTLESYESTRTQLDELFERLNDLGLQCVEHMQQYAAIMAYYPDHLKSNNIFVRFHESYANYLAKSENSNSRSQQSAATQFDTDSKLSTARTLEAVQLNLSCQLHDLTQHFAHEQALAQSQSPSHVLLAAIKHSGCSKVQLDAALLHTLEKANSAFAHYERSAVEEREMKLLEHQVQHIQLVRTMCLSVTEPVDQANDHLSQLQDTLSMLIQLQHSFEHGLTASLFRLLLLPAKQNHLEAILQLDSKTLAERYHRSMPVQQQQQQQQQQELERSEKQLEPAEDSLQQLAIPRALETQFMQCLQPGYDLFQQLTKALERVTRNIKLIIGDVNDAPTEQYMELGIIKNAGNLLSEKCFFDLVLQTVDASRSWDQRLMREPVQNFVQRLEMTCIVGVVPLLCRSHYTNCCTRGQEVAAAIALCSPDVLQLCDGFFAALQAEATLQQRQCEIGQLNQLIEAQTLIATAHYWAYGESLGSELNCGHVISRQKLSEAISQNLQTLSDKALAMERLQHHLTSQLDQLQTHRSNWNRNHIDSLLRNEQQQHKLTSNQLGVITELKKCASALCSIEQADGIGGEQEKLLLDNMEQWLQAYQQWEVSNARISAVEQAIVQLLDPEGAIDDCWVKNVQGLLEDYTCKVQRELSMLESEQQTRRRLIYEALKEVQRHQEQMPRIYSRSLCSDSEEQAKLTPLDIQLLCGHVRDAQRTLMDFFQRVVELRKDMSSERHALHHDTLARWQQQLQQIEQMAQHGVDDFFRGIEDFLQHSVDSDSLPYETFTHNKSAPNLHEQKRNAYGVSVWKKIRMKLEGRDPDSNQRASVAEQVDYVLREATNPDNLAVLYEGWTPWV</sequence>
<dbReference type="PROSITE" id="PS51190">
    <property type="entry name" value="FATC"/>
    <property type="match status" value="1"/>
</dbReference>
<dbReference type="Proteomes" id="UP000694904">
    <property type="component" value="Chromosome X"/>
</dbReference>
<dbReference type="InterPro" id="IPR031559">
    <property type="entry name" value="SMG1"/>
</dbReference>
<evidence type="ECO:0000256" key="7">
    <source>
        <dbReference type="ARBA" id="ARBA00022840"/>
    </source>
</evidence>
<feature type="compositionally biased region" description="Basic and acidic residues" evidence="11">
    <location>
        <begin position="2680"/>
        <end position="2689"/>
    </location>
</feature>
<keyword evidence="5" id="KW-0547">Nucleotide-binding</keyword>
<evidence type="ECO:0000313" key="15">
    <source>
        <dbReference type="RefSeq" id="XP_017870101.1"/>
    </source>
</evidence>
<dbReference type="SMART" id="SM01343">
    <property type="entry name" value="FATC"/>
    <property type="match status" value="1"/>
</dbReference>
<dbReference type="Gene3D" id="1.10.1070.11">
    <property type="entry name" value="Phosphatidylinositol 3-/4-kinase, catalytic domain"/>
    <property type="match status" value="1"/>
</dbReference>
<evidence type="ECO:0000256" key="1">
    <source>
        <dbReference type="ARBA" id="ARBA00011031"/>
    </source>
</evidence>
<evidence type="ECO:0000259" key="12">
    <source>
        <dbReference type="PROSITE" id="PS50290"/>
    </source>
</evidence>
<evidence type="ECO:0000256" key="8">
    <source>
        <dbReference type="ARBA" id="ARBA00023161"/>
    </source>
</evidence>
<dbReference type="InterPro" id="IPR016024">
    <property type="entry name" value="ARM-type_fold"/>
</dbReference>
<evidence type="ECO:0000256" key="5">
    <source>
        <dbReference type="ARBA" id="ARBA00022741"/>
    </source>
</evidence>
<dbReference type="Pfam" id="PF00454">
    <property type="entry name" value="PI3_PI4_kinase"/>
    <property type="match status" value="1"/>
</dbReference>
<feature type="region of interest" description="Disordered" evidence="11">
    <location>
        <begin position="29"/>
        <end position="76"/>
    </location>
</feature>
<reference evidence="14" key="2">
    <citation type="journal article" date="2016" name="G3 (Bethesda)">
        <title>Genome Evolution in Three Species of Cactophilic Drosophila.</title>
        <authorList>
            <person name="Sanchez-Flores A."/>
            <person name="Penazola F."/>
            <person name="Carpinteyro-Ponce J."/>
            <person name="Nazario-Yepiz N."/>
            <person name="Abreu-Goodger C."/>
            <person name="Machado C.A."/>
            <person name="Markow T.A."/>
        </authorList>
    </citation>
    <scope>NUCLEOTIDE SEQUENCE [LARGE SCALE GENOMIC DNA]</scope>
</reference>
<feature type="compositionally biased region" description="Low complexity" evidence="11">
    <location>
        <begin position="2670"/>
        <end position="2679"/>
    </location>
</feature>
<protein>
    <recommendedName>
        <fullName evidence="2">non-specific serine/threonine protein kinase</fullName>
        <ecNumber evidence="2">2.7.11.1</ecNumber>
    </recommendedName>
</protein>
<evidence type="ECO:0000313" key="14">
    <source>
        <dbReference type="Proteomes" id="UP000694904"/>
    </source>
</evidence>
<name>A0ABM1PSB5_DROAR</name>
<dbReference type="GeneID" id="108618552"/>
<reference evidence="15" key="3">
    <citation type="submission" date="2025-08" db="UniProtKB">
        <authorList>
            <consortium name="RefSeq"/>
        </authorList>
    </citation>
    <scope>IDENTIFICATION</scope>
    <source>
        <tissue evidence="15">Whole organism</tissue>
    </source>
</reference>